<dbReference type="CDD" id="cd01948">
    <property type="entry name" value="EAL"/>
    <property type="match status" value="1"/>
</dbReference>
<dbReference type="Proteomes" id="UP001201273">
    <property type="component" value="Unassembled WGS sequence"/>
</dbReference>
<feature type="domain" description="GGDEF" evidence="4">
    <location>
        <begin position="263"/>
        <end position="396"/>
    </location>
</feature>
<dbReference type="SUPFAM" id="SSF55073">
    <property type="entry name" value="Nucleotide cyclase"/>
    <property type="match status" value="1"/>
</dbReference>
<dbReference type="InterPro" id="IPR001633">
    <property type="entry name" value="EAL_dom"/>
</dbReference>
<feature type="domain" description="HAMP" evidence="3">
    <location>
        <begin position="172"/>
        <end position="224"/>
    </location>
</feature>
<gene>
    <name evidence="5" type="ORF">K6Y31_17210</name>
</gene>
<evidence type="ECO:0000259" key="3">
    <source>
        <dbReference type="PROSITE" id="PS50885"/>
    </source>
</evidence>
<reference evidence="5 6" key="1">
    <citation type="journal article" date="2022" name="Environ. Microbiol. Rep.">
        <title>Eco-phylogenetic analyses reveal divergent evolution of vitamin B12 metabolism in the marine bacterial family 'Psychromonadaceae'.</title>
        <authorList>
            <person name="Jin X."/>
            <person name="Yang Y."/>
            <person name="Cao H."/>
            <person name="Gao B."/>
            <person name="Zhao Z."/>
        </authorList>
    </citation>
    <scope>NUCLEOTIDE SEQUENCE [LARGE SCALE GENOMIC DNA]</scope>
    <source>
        <strain evidence="5 6">MKS20</strain>
    </source>
</reference>
<dbReference type="InterPro" id="IPR035919">
    <property type="entry name" value="EAL_sf"/>
</dbReference>
<dbReference type="InterPro" id="IPR029787">
    <property type="entry name" value="Nucleotide_cyclase"/>
</dbReference>
<dbReference type="PANTHER" id="PTHR33121">
    <property type="entry name" value="CYCLIC DI-GMP PHOSPHODIESTERASE PDEF"/>
    <property type="match status" value="1"/>
</dbReference>
<accession>A0ABS8WDZ7</accession>
<dbReference type="Gene3D" id="3.30.70.270">
    <property type="match status" value="1"/>
</dbReference>
<dbReference type="PROSITE" id="PS50885">
    <property type="entry name" value="HAMP"/>
    <property type="match status" value="1"/>
</dbReference>
<sequence>MTLYKQLSLAVFFIFTLVLCLAFYYAFSAIKGEYLANESRQFVQLSDQISNDLQPVLFEPQLKGAKYILTEQLLQQGIARAALINSQGQVVLSIDNTNIVDSAPAWFKALFRVPVLSQSLPISDSAIGELELSLESSTAPLYGLLWQQAKQLVTWLLLIYIFAVLLACTLIKRLLKPLEDLSHGAEDLQHHHLVEPISVPHAQELEGVAKALNEMSSTINLQFQQQAEVAESIRDKIYRDEVSGLGNRAYFMGQAKAWIDESGSGGLALLSLDVLDDVYLEQGEEGRNQLVSLCAAALIEALSTDDSFVVARLSVNEFACLLPGQEKDQLLAIAQRMQWAVSELVVSPMDAAPSISYIGLVQRTQNESVTELLSRADNALQIARSQRDTPIHLIECSEQYNLGRVGWKHLVQEAIHQDLFYFKAQPVLSKVDQHVLHAELFTYIVKEEHTYFAGQFMPAIEHFKLGCLFDQYVLKKLPLQLNFSAYQSIAVNLTLTSCVDSDFHEWLGRFLAQNQDLKHKVFLELPETVFVAHTEEVAPLIQTIKEAGFCFGIDQYGRHFQSLNYLEQLRPSYVKVDHSYTNQVNEIKGDSEFLEAVCQAATKLNILTIATRVENQIKLDLLSGLHIDAYQGFISPPMKLEKIDIES</sequence>
<dbReference type="PANTHER" id="PTHR33121:SF79">
    <property type="entry name" value="CYCLIC DI-GMP PHOSPHODIESTERASE PDED-RELATED"/>
    <property type="match status" value="1"/>
</dbReference>
<dbReference type="CDD" id="cd01949">
    <property type="entry name" value="GGDEF"/>
    <property type="match status" value="1"/>
</dbReference>
<dbReference type="PROSITE" id="PS50883">
    <property type="entry name" value="EAL"/>
    <property type="match status" value="1"/>
</dbReference>
<dbReference type="Gene3D" id="3.20.20.450">
    <property type="entry name" value="EAL domain"/>
    <property type="match status" value="1"/>
</dbReference>
<evidence type="ECO:0000256" key="1">
    <source>
        <dbReference type="SAM" id="Phobius"/>
    </source>
</evidence>
<dbReference type="InterPro" id="IPR043128">
    <property type="entry name" value="Rev_trsase/Diguanyl_cyclase"/>
</dbReference>
<keyword evidence="1" id="KW-0812">Transmembrane</keyword>
<dbReference type="SMART" id="SM00052">
    <property type="entry name" value="EAL"/>
    <property type="match status" value="1"/>
</dbReference>
<dbReference type="InterPro" id="IPR050706">
    <property type="entry name" value="Cyclic-di-GMP_PDE-like"/>
</dbReference>
<comment type="caution">
    <text evidence="5">The sequence shown here is derived from an EMBL/GenBank/DDBJ whole genome shotgun (WGS) entry which is preliminary data.</text>
</comment>
<name>A0ABS8WDZ7_9GAMM</name>
<feature type="transmembrane region" description="Helical" evidence="1">
    <location>
        <begin position="152"/>
        <end position="171"/>
    </location>
</feature>
<evidence type="ECO:0000259" key="2">
    <source>
        <dbReference type="PROSITE" id="PS50883"/>
    </source>
</evidence>
<evidence type="ECO:0000313" key="5">
    <source>
        <dbReference type="EMBL" id="MCE2596537.1"/>
    </source>
</evidence>
<dbReference type="PROSITE" id="PS50887">
    <property type="entry name" value="GGDEF"/>
    <property type="match status" value="1"/>
</dbReference>
<keyword evidence="1" id="KW-0472">Membrane</keyword>
<keyword evidence="1" id="KW-1133">Transmembrane helix</keyword>
<dbReference type="Pfam" id="PF00563">
    <property type="entry name" value="EAL"/>
    <property type="match status" value="1"/>
</dbReference>
<dbReference type="InterPro" id="IPR003660">
    <property type="entry name" value="HAMP_dom"/>
</dbReference>
<dbReference type="SMART" id="SM00267">
    <property type="entry name" value="GGDEF"/>
    <property type="match status" value="1"/>
</dbReference>
<protein>
    <submittedName>
        <fullName evidence="5">EAL domain-containing protein</fullName>
    </submittedName>
</protein>
<dbReference type="EMBL" id="JAIMJA010000020">
    <property type="protein sequence ID" value="MCE2596537.1"/>
    <property type="molecule type" value="Genomic_DNA"/>
</dbReference>
<feature type="domain" description="EAL" evidence="2">
    <location>
        <begin position="404"/>
        <end position="647"/>
    </location>
</feature>
<dbReference type="SUPFAM" id="SSF141868">
    <property type="entry name" value="EAL domain-like"/>
    <property type="match status" value="1"/>
</dbReference>
<feature type="transmembrane region" description="Helical" evidence="1">
    <location>
        <begin position="7"/>
        <end position="27"/>
    </location>
</feature>
<dbReference type="Gene3D" id="6.10.340.10">
    <property type="match status" value="1"/>
</dbReference>
<dbReference type="InterPro" id="IPR000160">
    <property type="entry name" value="GGDEF_dom"/>
</dbReference>
<evidence type="ECO:0000259" key="4">
    <source>
        <dbReference type="PROSITE" id="PS50887"/>
    </source>
</evidence>
<keyword evidence="6" id="KW-1185">Reference proteome</keyword>
<dbReference type="Pfam" id="PF00990">
    <property type="entry name" value="GGDEF"/>
    <property type="match status" value="1"/>
</dbReference>
<dbReference type="RefSeq" id="WP_233054172.1">
    <property type="nucleotide sequence ID" value="NZ_JAIMJA010000020.1"/>
</dbReference>
<evidence type="ECO:0000313" key="6">
    <source>
        <dbReference type="Proteomes" id="UP001201273"/>
    </source>
</evidence>
<dbReference type="SMART" id="SM00304">
    <property type="entry name" value="HAMP"/>
    <property type="match status" value="1"/>
</dbReference>
<proteinExistence type="predicted"/>
<organism evidence="5 6">
    <name type="scientific">Motilimonas cestriensis</name>
    <dbReference type="NCBI Taxonomy" id="2742685"/>
    <lineage>
        <taxon>Bacteria</taxon>
        <taxon>Pseudomonadati</taxon>
        <taxon>Pseudomonadota</taxon>
        <taxon>Gammaproteobacteria</taxon>
        <taxon>Alteromonadales</taxon>
        <taxon>Alteromonadales genera incertae sedis</taxon>
        <taxon>Motilimonas</taxon>
    </lineage>
</organism>
<dbReference type="Pfam" id="PF00672">
    <property type="entry name" value="HAMP"/>
    <property type="match status" value="1"/>
</dbReference>